<feature type="transmembrane region" description="Helical" evidence="5">
    <location>
        <begin position="116"/>
        <end position="137"/>
    </location>
</feature>
<feature type="transmembrane region" description="Helical" evidence="5">
    <location>
        <begin position="387"/>
        <end position="410"/>
    </location>
</feature>
<feature type="transmembrane region" description="Helical" evidence="5">
    <location>
        <begin position="91"/>
        <end position="110"/>
    </location>
</feature>
<dbReference type="KEGG" id="bgo:BM43_6965"/>
<reference evidence="7 8" key="1">
    <citation type="submission" date="2014-04" db="EMBL/GenBank/DDBJ databases">
        <authorList>
            <person name="Bishop-Lilly K.A."/>
            <person name="Broomall S.M."/>
            <person name="Chain P.S."/>
            <person name="Chertkov O."/>
            <person name="Coyne S.R."/>
            <person name="Daligault H.E."/>
            <person name="Davenport K.W."/>
            <person name="Erkkila T."/>
            <person name="Frey K.G."/>
            <person name="Gibbons H.S."/>
            <person name="Gu W."/>
            <person name="Jaissle J."/>
            <person name="Johnson S.L."/>
            <person name="Koroleva G.I."/>
            <person name="Ladner J.T."/>
            <person name="Lo C.-C."/>
            <person name="Minogue T.D."/>
            <person name="Munk C."/>
            <person name="Palacios G.F."/>
            <person name="Redden C.L."/>
            <person name="Rosenzweig C.N."/>
            <person name="Scholz M.B."/>
            <person name="Teshima H."/>
            <person name="Xu Y."/>
        </authorList>
    </citation>
    <scope>NUCLEOTIDE SEQUENCE [LARGE SCALE GENOMIC DNA]</scope>
    <source>
        <strain evidence="8">gladioli</strain>
    </source>
</reference>
<dbReference type="GO" id="GO:0005886">
    <property type="term" value="C:plasma membrane"/>
    <property type="evidence" value="ECO:0007669"/>
    <property type="project" value="TreeGrafter"/>
</dbReference>
<feature type="transmembrane region" description="Helical" evidence="5">
    <location>
        <begin position="260"/>
        <end position="280"/>
    </location>
</feature>
<organism evidence="7 8">
    <name type="scientific">Burkholderia gladioli</name>
    <name type="common">Pseudomonas marginata</name>
    <name type="synonym">Phytomonas marginata</name>
    <dbReference type="NCBI Taxonomy" id="28095"/>
    <lineage>
        <taxon>Bacteria</taxon>
        <taxon>Pseudomonadati</taxon>
        <taxon>Pseudomonadota</taxon>
        <taxon>Betaproteobacteria</taxon>
        <taxon>Burkholderiales</taxon>
        <taxon>Burkholderiaceae</taxon>
        <taxon>Burkholderia</taxon>
    </lineage>
</organism>
<dbReference type="SUPFAM" id="SSF103473">
    <property type="entry name" value="MFS general substrate transporter"/>
    <property type="match status" value="1"/>
</dbReference>
<feature type="transmembrane region" description="Helical" evidence="5">
    <location>
        <begin position="416"/>
        <end position="434"/>
    </location>
</feature>
<keyword evidence="4 5" id="KW-0472">Membrane</keyword>
<feature type="transmembrane region" description="Helical" evidence="5">
    <location>
        <begin position="349"/>
        <end position="375"/>
    </location>
</feature>
<dbReference type="RefSeq" id="WP_042285240.1">
    <property type="nucleotide sequence ID" value="NZ_CADEQC010000001.1"/>
</dbReference>
<gene>
    <name evidence="7" type="ORF">DM48_802</name>
</gene>
<keyword evidence="2 5" id="KW-0812">Transmembrane</keyword>
<dbReference type="InterPro" id="IPR020846">
    <property type="entry name" value="MFS_dom"/>
</dbReference>
<dbReference type="InterPro" id="IPR005829">
    <property type="entry name" value="Sugar_transporter_CS"/>
</dbReference>
<dbReference type="PANTHER" id="PTHR23508:SF10">
    <property type="entry name" value="CARBOXYLIC ACID TRANSPORTER PROTEIN HOMOLOG"/>
    <property type="match status" value="1"/>
</dbReference>
<evidence type="ECO:0000259" key="6">
    <source>
        <dbReference type="PROSITE" id="PS50850"/>
    </source>
</evidence>
<dbReference type="Gene3D" id="1.20.1250.20">
    <property type="entry name" value="MFS general substrate transporter like domains"/>
    <property type="match status" value="1"/>
</dbReference>
<feature type="transmembrane region" description="Helical" evidence="5">
    <location>
        <begin position="25"/>
        <end position="48"/>
    </location>
</feature>
<protein>
    <submittedName>
        <fullName evidence="7">Sugar (And other) transporter family protein</fullName>
    </submittedName>
</protein>
<name>A0AAW7R7D9_BURGA</name>
<feature type="transmembrane region" description="Helical" evidence="5">
    <location>
        <begin position="60"/>
        <end position="79"/>
    </location>
</feature>
<keyword evidence="3 5" id="KW-1133">Transmembrane helix</keyword>
<dbReference type="PROSITE" id="PS50850">
    <property type="entry name" value="MFS"/>
    <property type="match status" value="1"/>
</dbReference>
<feature type="transmembrane region" description="Helical" evidence="5">
    <location>
        <begin position="149"/>
        <end position="175"/>
    </location>
</feature>
<accession>A0AAW7R7D9</accession>
<evidence type="ECO:0000256" key="3">
    <source>
        <dbReference type="ARBA" id="ARBA00022989"/>
    </source>
</evidence>
<dbReference type="PANTHER" id="PTHR23508">
    <property type="entry name" value="CARBOXYLIC ACID TRANSPORTER PROTEIN HOMOLOG"/>
    <property type="match status" value="1"/>
</dbReference>
<evidence type="ECO:0000256" key="5">
    <source>
        <dbReference type="SAM" id="Phobius"/>
    </source>
</evidence>
<feature type="transmembrane region" description="Helical" evidence="5">
    <location>
        <begin position="181"/>
        <end position="199"/>
    </location>
</feature>
<dbReference type="InterPro" id="IPR036259">
    <property type="entry name" value="MFS_trans_sf"/>
</dbReference>
<dbReference type="GO" id="GO:0046943">
    <property type="term" value="F:carboxylic acid transmembrane transporter activity"/>
    <property type="evidence" value="ECO:0007669"/>
    <property type="project" value="TreeGrafter"/>
</dbReference>
<sequence>MTTAPPIDVADIIERQKVGSGQCMVVLLCALLMFLDGFDTQAISYIVPALSHDWHLPREILGSIFSAALVGLMVGYLAVAPLSSRFGHKRMMIASTLMFAAFTMLTVFATSVSELIGLRFLTGIGLGAAAPSAVALTCEFAPKRLRSTFVLLVYCGFSLGFVVAGLAAGVLMPVFGWQSMMEVGAIAPLVLSVLLAWLLPESPVFLQRRADADARMRKVFVRLFPRLAVPADARFRFEAPAESRAGVAALVRGRTSIGTVLLWLIFFLNLAEFYFIQSWLPTMLNGLHHAPATVVWITALPTIAGVLSAVPLGLAMDRIGAYATLTVMYLAGSVFLWLVGGAFSGSVAWLMVSVFCAGFCISGGQKSVIALAAVYYPLELRSTGVGWALGIGRLGGIAGPLVAGMLYSAHWSPAEIFRFAALPVLVAAAGVFAMGRLDRLGRTPAGVRRDASERRGNAA</sequence>
<dbReference type="Pfam" id="PF07690">
    <property type="entry name" value="MFS_1"/>
    <property type="match status" value="2"/>
</dbReference>
<feature type="transmembrane region" description="Helical" evidence="5">
    <location>
        <begin position="321"/>
        <end position="343"/>
    </location>
</feature>
<evidence type="ECO:0000256" key="4">
    <source>
        <dbReference type="ARBA" id="ARBA00023136"/>
    </source>
</evidence>
<feature type="domain" description="Major facilitator superfamily (MFS) profile" evidence="6">
    <location>
        <begin position="25"/>
        <end position="439"/>
    </location>
</feature>
<feature type="transmembrane region" description="Helical" evidence="5">
    <location>
        <begin position="292"/>
        <end position="314"/>
    </location>
</feature>
<evidence type="ECO:0000313" key="7">
    <source>
        <dbReference type="EMBL" id="KGC13569.1"/>
    </source>
</evidence>
<dbReference type="Proteomes" id="UP000029590">
    <property type="component" value="Unassembled WGS sequence"/>
</dbReference>
<evidence type="ECO:0000256" key="2">
    <source>
        <dbReference type="ARBA" id="ARBA00022692"/>
    </source>
</evidence>
<dbReference type="PROSITE" id="PS00217">
    <property type="entry name" value="SUGAR_TRANSPORT_2"/>
    <property type="match status" value="1"/>
</dbReference>
<dbReference type="CDD" id="cd17365">
    <property type="entry name" value="MFS_PcaK_like"/>
    <property type="match status" value="1"/>
</dbReference>
<proteinExistence type="predicted"/>
<comment type="subcellular location">
    <subcellularLocation>
        <location evidence="1">Membrane</location>
        <topology evidence="1">Multi-pass membrane protein</topology>
    </subcellularLocation>
</comment>
<evidence type="ECO:0000313" key="8">
    <source>
        <dbReference type="Proteomes" id="UP000029590"/>
    </source>
</evidence>
<dbReference type="EMBL" id="JPGG01000016">
    <property type="protein sequence ID" value="KGC13569.1"/>
    <property type="molecule type" value="Genomic_DNA"/>
</dbReference>
<dbReference type="InterPro" id="IPR011701">
    <property type="entry name" value="MFS"/>
</dbReference>
<comment type="caution">
    <text evidence="7">The sequence shown here is derived from an EMBL/GenBank/DDBJ whole genome shotgun (WGS) entry which is preliminary data.</text>
</comment>
<dbReference type="AlphaFoldDB" id="A0AAW7R7D9"/>
<evidence type="ECO:0000256" key="1">
    <source>
        <dbReference type="ARBA" id="ARBA00004141"/>
    </source>
</evidence>